<comment type="caution">
    <text evidence="2">The sequence shown here is derived from an EMBL/GenBank/DDBJ whole genome shotgun (WGS) entry which is preliminary data.</text>
</comment>
<proteinExistence type="predicted"/>
<feature type="transmembrane region" description="Helical" evidence="1">
    <location>
        <begin position="48"/>
        <end position="68"/>
    </location>
</feature>
<dbReference type="Pfam" id="PF14023">
    <property type="entry name" value="Bestrophin-like"/>
    <property type="match status" value="1"/>
</dbReference>
<dbReference type="EMBL" id="LZYB01000003">
    <property type="protein sequence ID" value="OBV11356.1"/>
    <property type="molecule type" value="Genomic_DNA"/>
</dbReference>
<organism evidence="2 3">
    <name type="scientific">Erythrobacter dokdonensis DSW-74</name>
    <dbReference type="NCBI Taxonomy" id="1300349"/>
    <lineage>
        <taxon>Bacteria</taxon>
        <taxon>Pseudomonadati</taxon>
        <taxon>Pseudomonadota</taxon>
        <taxon>Alphaproteobacteria</taxon>
        <taxon>Sphingomonadales</taxon>
        <taxon>Erythrobacteraceae</taxon>
        <taxon>Erythrobacter/Porphyrobacter group</taxon>
        <taxon>Erythrobacter</taxon>
    </lineage>
</organism>
<name>A0A1A7BI17_9SPHN</name>
<reference evidence="2 3" key="1">
    <citation type="submission" date="2016-06" db="EMBL/GenBank/DDBJ databases">
        <title>Genome sequence of Porphyrobacter dokdonensis DSW-74.</title>
        <authorList>
            <person name="Kim J.F."/>
            <person name="Song J.Y."/>
        </authorList>
    </citation>
    <scope>NUCLEOTIDE SEQUENCE [LARGE SCALE GENOMIC DNA]</scope>
    <source>
        <strain evidence="2 3">DSW-74</strain>
    </source>
</reference>
<sequence length="181" mass="19807">MIDFTLATMTVLFVLALLGAETLGRSIATRMPTEDALGSLSHDRIGHILTSIFGLLALLVGFSFSMALDRYETRRSDVVAEANALGTAHYRASFLGETTSDLQRAIEDYTRHRTTYGSAIETGRDALEAQAQQLRPARASSRLRTRRLAHRPSLASTRSSISACSVRPICAQNCRGRCSPF</sequence>
<keyword evidence="1" id="KW-0472">Membrane</keyword>
<keyword evidence="1" id="KW-1133">Transmembrane helix</keyword>
<dbReference type="InterPro" id="IPR025333">
    <property type="entry name" value="DUF4239"/>
</dbReference>
<accession>A0A1A7BI17</accession>
<evidence type="ECO:0000313" key="3">
    <source>
        <dbReference type="Proteomes" id="UP000092484"/>
    </source>
</evidence>
<gene>
    <name evidence="2" type="ORF">I603_1764</name>
</gene>
<evidence type="ECO:0000313" key="2">
    <source>
        <dbReference type="EMBL" id="OBV11356.1"/>
    </source>
</evidence>
<evidence type="ECO:0000256" key="1">
    <source>
        <dbReference type="SAM" id="Phobius"/>
    </source>
</evidence>
<protein>
    <submittedName>
        <fullName evidence="2">Uncharacterized protein</fullName>
    </submittedName>
</protein>
<dbReference type="RefSeq" id="WP_068864066.1">
    <property type="nucleotide sequence ID" value="NZ_LZYB01000003.1"/>
</dbReference>
<dbReference type="STRING" id="1300349.I603_1764"/>
<dbReference type="AlphaFoldDB" id="A0A1A7BI17"/>
<dbReference type="Proteomes" id="UP000092484">
    <property type="component" value="Unassembled WGS sequence"/>
</dbReference>
<keyword evidence="1" id="KW-0812">Transmembrane</keyword>
<keyword evidence="3" id="KW-1185">Reference proteome</keyword>